<organism evidence="2 3">
    <name type="scientific">Bacteroides eggerthii</name>
    <dbReference type="NCBI Taxonomy" id="28111"/>
    <lineage>
        <taxon>Bacteria</taxon>
        <taxon>Pseudomonadati</taxon>
        <taxon>Bacteroidota</taxon>
        <taxon>Bacteroidia</taxon>
        <taxon>Bacteroidales</taxon>
        <taxon>Bacteroidaceae</taxon>
        <taxon>Bacteroides</taxon>
    </lineage>
</organism>
<dbReference type="Proteomes" id="UP001228403">
    <property type="component" value="Unassembled WGS sequence"/>
</dbReference>
<accession>A0ABT7U3H0</accession>
<evidence type="ECO:0000259" key="1">
    <source>
        <dbReference type="Pfam" id="PF09359"/>
    </source>
</evidence>
<dbReference type="Gene3D" id="3.20.100.30">
    <property type="entry name" value="VTC, catalytic tunnel domain"/>
    <property type="match status" value="1"/>
</dbReference>
<dbReference type="InterPro" id="IPR018966">
    <property type="entry name" value="VTC_domain"/>
</dbReference>
<feature type="domain" description="VTC" evidence="1">
    <location>
        <begin position="33"/>
        <end position="234"/>
    </location>
</feature>
<dbReference type="CDD" id="cd07750">
    <property type="entry name" value="PolyPPase_VTC_like"/>
    <property type="match status" value="1"/>
</dbReference>
<name>A0ABT7U3H0_9BACE</name>
<protein>
    <submittedName>
        <fullName evidence="2">Polyphosphate polymerase domain-containing protein</fullName>
    </submittedName>
</protein>
<comment type="caution">
    <text evidence="2">The sequence shown here is derived from an EMBL/GenBank/DDBJ whole genome shotgun (WGS) entry which is preliminary data.</text>
</comment>
<reference evidence="3" key="1">
    <citation type="submission" date="2023-07" db="EMBL/GenBank/DDBJ databases">
        <title>Identification and characterization of horizontal gene transfer across gut microbiota members of farm animals based on homology search.</title>
        <authorList>
            <person name="Schwarzerova J."/>
            <person name="Nykrynova M."/>
            <person name="Jureckova K."/>
            <person name="Cejkova D."/>
            <person name="Rychlik I."/>
        </authorList>
    </citation>
    <scope>NUCLEOTIDE SEQUENCE [LARGE SCALE GENOMIC DNA]</scope>
    <source>
        <strain evidence="3">ET4</strain>
    </source>
</reference>
<sequence>MEDSIVYKNSLQPILEAMEPISLHEMSSIRLMNRTDKKFVTDIGHLFQMLELLRDDYFVQEVEGVRICAYQTIYWDTPDHAFYRMHHNGKIPRRKIRVRTYLDSDITFLEIKQKNNHGRTHKERIMVAGEDRLLESGAEEFLQEQFQCGLEAFHPAVRNHFYRITLVNKGKTERLTIDFGVSFENYETGSREETGNLVIIELKRDGNVPSPVLQVLRQLRVRPLGFSKYCIGSLLTNPALKQNRFKQKMTEIRKRAILN</sequence>
<gene>
    <name evidence="2" type="ORF">QUW02_03695</name>
</gene>
<evidence type="ECO:0000313" key="2">
    <source>
        <dbReference type="EMBL" id="MDM8145039.1"/>
    </source>
</evidence>
<dbReference type="InterPro" id="IPR042267">
    <property type="entry name" value="VTC_sf"/>
</dbReference>
<evidence type="ECO:0000313" key="3">
    <source>
        <dbReference type="Proteomes" id="UP001228403"/>
    </source>
</evidence>
<proteinExistence type="predicted"/>
<dbReference type="EMBL" id="JAUDCF010000005">
    <property type="protein sequence ID" value="MDM8145039.1"/>
    <property type="molecule type" value="Genomic_DNA"/>
</dbReference>
<keyword evidence="3" id="KW-1185">Reference proteome</keyword>
<dbReference type="Pfam" id="PF09359">
    <property type="entry name" value="VTC"/>
    <property type="match status" value="1"/>
</dbReference>